<dbReference type="Pfam" id="PF06884">
    <property type="entry name" value="DUF1264"/>
    <property type="match status" value="1"/>
</dbReference>
<dbReference type="AlphaFoldDB" id="A0A2T4BB06"/>
<dbReference type="EMBL" id="KZ680213">
    <property type="protein sequence ID" value="PTB66504.1"/>
    <property type="molecule type" value="Genomic_DNA"/>
</dbReference>
<dbReference type="GeneID" id="36603384"/>
<dbReference type="PANTHER" id="PTHR31360">
    <property type="match status" value="1"/>
</dbReference>
<accession>A0A2T4BB06</accession>
<keyword evidence="3" id="KW-1185">Reference proteome</keyword>
<dbReference type="InterPro" id="IPR010686">
    <property type="entry name" value="OBAP-like"/>
</dbReference>
<protein>
    <submittedName>
        <fullName evidence="2">DUF1264-domain-containing protein</fullName>
    </submittedName>
</protein>
<name>A0A2T4BB06_9HYPO</name>
<evidence type="ECO:0000313" key="2">
    <source>
        <dbReference type="EMBL" id="PTB66504.1"/>
    </source>
</evidence>
<sequence length="209" mass="23929">MLPKEETVLSAGAALTQDFKPLKNVCAHLNAFHAYANDPRRAVEANHYCGHLSDDVRQCIIYDSPEANARIIGIEYMITPEKYETLPASERRLWHSHVYEVKSGMLVMPNRLVPQGPWELAEKREMGKVVTLYGKTYHLWQTDRGDELPLGEPQLMTSYTADGQLDWRLVEERDGRFGVSSREKAMGRRDIEEPEVHQDADYAWKKGGQ</sequence>
<comment type="similarity">
    <text evidence="1">Belongs to the OBAP family.</text>
</comment>
<dbReference type="OrthoDB" id="1901244at2759"/>
<dbReference type="Proteomes" id="UP000241546">
    <property type="component" value="Unassembled WGS sequence"/>
</dbReference>
<evidence type="ECO:0000256" key="1">
    <source>
        <dbReference type="ARBA" id="ARBA00009740"/>
    </source>
</evidence>
<dbReference type="RefSeq" id="XP_024749824.1">
    <property type="nucleotide sequence ID" value="XM_024895266.1"/>
</dbReference>
<gene>
    <name evidence="2" type="ORF">BBK36DRAFT_1169095</name>
</gene>
<dbReference type="PANTHER" id="PTHR31360:SF0">
    <property type="entry name" value="OIL BODY-ASSOCIATED PROTEIN 1B"/>
    <property type="match status" value="1"/>
</dbReference>
<evidence type="ECO:0000313" key="3">
    <source>
        <dbReference type="Proteomes" id="UP000241546"/>
    </source>
</evidence>
<organism evidence="2 3">
    <name type="scientific">Trichoderma citrinoviride</name>
    <dbReference type="NCBI Taxonomy" id="58853"/>
    <lineage>
        <taxon>Eukaryota</taxon>
        <taxon>Fungi</taxon>
        <taxon>Dikarya</taxon>
        <taxon>Ascomycota</taxon>
        <taxon>Pezizomycotina</taxon>
        <taxon>Sordariomycetes</taxon>
        <taxon>Hypocreomycetidae</taxon>
        <taxon>Hypocreales</taxon>
        <taxon>Hypocreaceae</taxon>
        <taxon>Trichoderma</taxon>
    </lineage>
</organism>
<proteinExistence type="inferred from homology"/>
<reference evidence="3" key="1">
    <citation type="submission" date="2016-07" db="EMBL/GenBank/DDBJ databases">
        <title>Multiple horizontal gene transfer events from other fungi enriched the ability of initially mycotrophic Trichoderma (Ascomycota) to feed on dead plant biomass.</title>
        <authorList>
            <consortium name="DOE Joint Genome Institute"/>
            <person name="Atanasova L."/>
            <person name="Chenthamara K."/>
            <person name="Zhang J."/>
            <person name="Grujic M."/>
            <person name="Henrissat B."/>
            <person name="Kuo A."/>
            <person name="Aerts A."/>
            <person name="Salamov A."/>
            <person name="Lipzen A."/>
            <person name="Labutti K."/>
            <person name="Barry K."/>
            <person name="Miao Y."/>
            <person name="Rahimi M.J."/>
            <person name="Shen Q."/>
            <person name="Grigoriev I.V."/>
            <person name="Kubicek C.P."/>
            <person name="Druzhinina I.S."/>
        </authorList>
    </citation>
    <scope>NUCLEOTIDE SEQUENCE [LARGE SCALE GENOMIC DNA]</scope>
    <source>
        <strain evidence="3">TUCIM 6016</strain>
    </source>
</reference>